<proteinExistence type="predicted"/>
<dbReference type="Proteomes" id="UP000023152">
    <property type="component" value="Unassembled WGS sequence"/>
</dbReference>
<evidence type="ECO:0000313" key="2">
    <source>
        <dbReference type="EMBL" id="ETO27668.1"/>
    </source>
</evidence>
<evidence type="ECO:0000313" key="3">
    <source>
        <dbReference type="Proteomes" id="UP000023152"/>
    </source>
</evidence>
<evidence type="ECO:0000256" key="1">
    <source>
        <dbReference type="SAM" id="MobiDB-lite"/>
    </source>
</evidence>
<dbReference type="AlphaFoldDB" id="X6NP08"/>
<feature type="compositionally biased region" description="Acidic residues" evidence="1">
    <location>
        <begin position="54"/>
        <end position="67"/>
    </location>
</feature>
<feature type="region of interest" description="Disordered" evidence="1">
    <location>
        <begin position="1"/>
        <end position="71"/>
    </location>
</feature>
<accession>X6NP08</accession>
<dbReference type="InterPro" id="IPR019370">
    <property type="entry name" value="E2F-assoc_phosphoprotein"/>
</dbReference>
<keyword evidence="3" id="KW-1185">Reference proteome</keyword>
<feature type="compositionally biased region" description="Basic and acidic residues" evidence="1">
    <location>
        <begin position="1"/>
        <end position="12"/>
    </location>
</feature>
<dbReference type="Pfam" id="PF10238">
    <property type="entry name" value="Eapp_C"/>
    <property type="match status" value="1"/>
</dbReference>
<organism evidence="2 3">
    <name type="scientific">Reticulomyxa filosa</name>
    <dbReference type="NCBI Taxonomy" id="46433"/>
    <lineage>
        <taxon>Eukaryota</taxon>
        <taxon>Sar</taxon>
        <taxon>Rhizaria</taxon>
        <taxon>Retaria</taxon>
        <taxon>Foraminifera</taxon>
        <taxon>Monothalamids</taxon>
        <taxon>Reticulomyxidae</taxon>
        <taxon>Reticulomyxa</taxon>
    </lineage>
</organism>
<sequence>MYPTNSEEKKTGYELSFTGRHWQENKRPKFGTLEGDLAQNSGKEPTTDSKKDDESSEEELDTTDDPFYDPLMDDKDQEYVNEKYKEHGTCVGSLYCLQCLTIISYDAKLVQNQRQEQETLLKNTSECQSHFVCKQVQNVEVDESQELSSILRSSDNPYQWCIKPSSSNNKSKNKKSNSNSDNDNGNGNDNNGTMYHIISCAECGAVLGVRQQSPSTPNSSIETPNDDSAKKHANASEPKKKETCLWKVVEAGMEHFEYRGIPGSSSTTGHKKIIPSNSQSDHEKGLFEITFHFNQAFSETLFPQTKRKKNKHNVE</sequence>
<reference evidence="2 3" key="1">
    <citation type="journal article" date="2013" name="Curr. Biol.">
        <title>The Genome of the Foraminiferan Reticulomyxa filosa.</title>
        <authorList>
            <person name="Glockner G."/>
            <person name="Hulsmann N."/>
            <person name="Schleicher M."/>
            <person name="Noegel A.A."/>
            <person name="Eichinger L."/>
            <person name="Gallinger C."/>
            <person name="Pawlowski J."/>
            <person name="Sierra R."/>
            <person name="Euteneuer U."/>
            <person name="Pillet L."/>
            <person name="Moustafa A."/>
            <person name="Platzer M."/>
            <person name="Groth M."/>
            <person name="Szafranski K."/>
            <person name="Schliwa M."/>
        </authorList>
    </citation>
    <scope>NUCLEOTIDE SEQUENCE [LARGE SCALE GENOMIC DNA]</scope>
</reference>
<gene>
    <name evidence="2" type="ORF">RFI_09463</name>
</gene>
<protein>
    <submittedName>
        <fullName evidence="2">Uncharacterized protein</fullName>
    </submittedName>
</protein>
<feature type="compositionally biased region" description="Low complexity" evidence="1">
    <location>
        <begin position="165"/>
        <end position="190"/>
    </location>
</feature>
<dbReference type="EMBL" id="ASPP01007113">
    <property type="protein sequence ID" value="ETO27668.1"/>
    <property type="molecule type" value="Genomic_DNA"/>
</dbReference>
<comment type="caution">
    <text evidence="2">The sequence shown here is derived from an EMBL/GenBank/DDBJ whole genome shotgun (WGS) entry which is preliminary data.</text>
</comment>
<feature type="compositionally biased region" description="Polar residues" evidence="1">
    <location>
        <begin position="211"/>
        <end position="223"/>
    </location>
</feature>
<feature type="region of interest" description="Disordered" evidence="1">
    <location>
        <begin position="162"/>
        <end position="190"/>
    </location>
</feature>
<feature type="region of interest" description="Disordered" evidence="1">
    <location>
        <begin position="211"/>
        <end position="240"/>
    </location>
</feature>
<name>X6NP08_RETFI</name>